<evidence type="ECO:0000256" key="3">
    <source>
        <dbReference type="ARBA" id="ARBA00023163"/>
    </source>
</evidence>
<evidence type="ECO:0000259" key="4">
    <source>
        <dbReference type="PROSITE" id="PS51000"/>
    </source>
</evidence>
<comment type="caution">
    <text evidence="5">The sequence shown here is derived from an EMBL/GenBank/DDBJ whole genome shotgun (WGS) entry which is preliminary data.</text>
</comment>
<evidence type="ECO:0000256" key="2">
    <source>
        <dbReference type="ARBA" id="ARBA00023125"/>
    </source>
</evidence>
<proteinExistence type="predicted"/>
<dbReference type="SUPFAM" id="SSF100950">
    <property type="entry name" value="NagB/RpiA/CoA transferase-like"/>
    <property type="match status" value="1"/>
</dbReference>
<dbReference type="GO" id="GO:0003700">
    <property type="term" value="F:DNA-binding transcription factor activity"/>
    <property type="evidence" value="ECO:0007669"/>
    <property type="project" value="InterPro"/>
</dbReference>
<dbReference type="EMBL" id="VUMB01000014">
    <property type="protein sequence ID" value="MSS40355.1"/>
    <property type="molecule type" value="Genomic_DNA"/>
</dbReference>
<dbReference type="Pfam" id="PF00455">
    <property type="entry name" value="DeoRC"/>
    <property type="match status" value="1"/>
</dbReference>
<dbReference type="PANTHER" id="PTHR30363:SF46">
    <property type="entry name" value="LYSR FAMILY TRANSCRIPTIONAL REGULATOR"/>
    <property type="match status" value="1"/>
</dbReference>
<keyword evidence="2" id="KW-0238">DNA-binding</keyword>
<dbReference type="RefSeq" id="WP_154322652.1">
    <property type="nucleotide sequence ID" value="NZ_CAMAAA010000001.1"/>
</dbReference>
<dbReference type="PRINTS" id="PR00037">
    <property type="entry name" value="HTHLACR"/>
</dbReference>
<dbReference type="Pfam" id="PF08220">
    <property type="entry name" value="HTH_DeoR"/>
    <property type="match status" value="1"/>
</dbReference>
<dbReference type="InterPro" id="IPR001034">
    <property type="entry name" value="DeoR_HTH"/>
</dbReference>
<dbReference type="Gene3D" id="1.10.10.10">
    <property type="entry name" value="Winged helix-like DNA-binding domain superfamily/Winged helix DNA-binding domain"/>
    <property type="match status" value="1"/>
</dbReference>
<organism evidence="5 6">
    <name type="scientific">Clostridium scindens (strain JCM 10418 / VPI 12708)</name>
    <dbReference type="NCBI Taxonomy" id="29347"/>
    <lineage>
        <taxon>Bacteria</taxon>
        <taxon>Bacillati</taxon>
        <taxon>Bacillota</taxon>
        <taxon>Clostridia</taxon>
        <taxon>Lachnospirales</taxon>
        <taxon>Lachnospiraceae</taxon>
    </lineage>
</organism>
<gene>
    <name evidence="5" type="ORF">FYJ37_08325</name>
</gene>
<name>A0A844FBK0_CLOSV</name>
<dbReference type="SMART" id="SM00420">
    <property type="entry name" value="HTH_DEOR"/>
    <property type="match status" value="1"/>
</dbReference>
<dbReference type="PROSITE" id="PS00894">
    <property type="entry name" value="HTH_DEOR_1"/>
    <property type="match status" value="1"/>
</dbReference>
<evidence type="ECO:0000256" key="1">
    <source>
        <dbReference type="ARBA" id="ARBA00023015"/>
    </source>
</evidence>
<dbReference type="InterPro" id="IPR014036">
    <property type="entry name" value="DeoR-like_C"/>
</dbReference>
<keyword evidence="3" id="KW-0804">Transcription</keyword>
<accession>A0A844FBK0</accession>
<dbReference type="PROSITE" id="PS51000">
    <property type="entry name" value="HTH_DEOR_2"/>
    <property type="match status" value="1"/>
</dbReference>
<dbReference type="InterPro" id="IPR037171">
    <property type="entry name" value="NagB/RpiA_transferase-like"/>
</dbReference>
<dbReference type="SUPFAM" id="SSF46785">
    <property type="entry name" value="Winged helix' DNA-binding domain"/>
    <property type="match status" value="1"/>
</dbReference>
<reference evidence="5 6" key="1">
    <citation type="submission" date="2019-08" db="EMBL/GenBank/DDBJ databases">
        <title>In-depth cultivation of the pig gut microbiome towards novel bacterial diversity and tailored functional studies.</title>
        <authorList>
            <person name="Wylensek D."/>
            <person name="Hitch T.C.A."/>
            <person name="Clavel T."/>
        </authorList>
    </citation>
    <scope>NUCLEOTIDE SEQUENCE [LARGE SCALE GENOMIC DNA]</scope>
    <source>
        <strain evidence="5 6">BL-389-WT-3D</strain>
    </source>
</reference>
<dbReference type="InterPro" id="IPR036390">
    <property type="entry name" value="WH_DNA-bd_sf"/>
</dbReference>
<keyword evidence="1" id="KW-0805">Transcription regulation</keyword>
<evidence type="ECO:0000313" key="5">
    <source>
        <dbReference type="EMBL" id="MSS40355.1"/>
    </source>
</evidence>
<dbReference type="AlphaFoldDB" id="A0A844FBK0"/>
<dbReference type="SMART" id="SM01134">
    <property type="entry name" value="DeoRC"/>
    <property type="match status" value="1"/>
</dbReference>
<dbReference type="InterPro" id="IPR050313">
    <property type="entry name" value="Carb_Metab_HTH_regulators"/>
</dbReference>
<dbReference type="InterPro" id="IPR018356">
    <property type="entry name" value="Tscrpt_reg_HTH_DeoR_CS"/>
</dbReference>
<evidence type="ECO:0000313" key="6">
    <source>
        <dbReference type="Proteomes" id="UP000462363"/>
    </source>
</evidence>
<dbReference type="PANTHER" id="PTHR30363">
    <property type="entry name" value="HTH-TYPE TRANSCRIPTIONAL REGULATOR SRLR-RELATED"/>
    <property type="match status" value="1"/>
</dbReference>
<protein>
    <submittedName>
        <fullName evidence="5">DeoR/GlpR transcriptional regulator</fullName>
    </submittedName>
</protein>
<feature type="domain" description="HTH deoR-type" evidence="4">
    <location>
        <begin position="3"/>
        <end position="58"/>
    </location>
</feature>
<dbReference type="Gene3D" id="3.40.50.1360">
    <property type="match status" value="1"/>
</dbReference>
<dbReference type="GO" id="GO:0003677">
    <property type="term" value="F:DNA binding"/>
    <property type="evidence" value="ECO:0007669"/>
    <property type="project" value="UniProtKB-KW"/>
</dbReference>
<dbReference type="InterPro" id="IPR036388">
    <property type="entry name" value="WH-like_DNA-bd_sf"/>
</dbReference>
<dbReference type="Proteomes" id="UP000462363">
    <property type="component" value="Unassembled WGS sequence"/>
</dbReference>
<sequence length="249" mass="28117">MLAAERQSRIVDVIRKKGSVHVDELAKELSVSPMTIRRDLVKLQQDDRIERCHGGAMAKQEVTYEDKLTSHKKEKEKIARCCFSYVSEGDTVFLDAGTTTYEIARLIKDIPGILIVTNDLEIARLIKDSDAELFICGGSVQKSTGSMFGHYATQMLADFKFDAGFFGAASINEDFEVMTPTIDKMWLKRETPRQCRKSYLVADRSKFGRQAMTRINTLGDYSAVITDKEFAEADLERLEHMNAVIIEAK</sequence>